<feature type="compositionally biased region" description="Basic and acidic residues" evidence="2">
    <location>
        <begin position="201"/>
        <end position="210"/>
    </location>
</feature>
<organism evidence="3">
    <name type="scientific">Sigmofec virus UA08Rod_5746</name>
    <dbReference type="NCBI Taxonomy" id="2929439"/>
    <lineage>
        <taxon>Viruses</taxon>
        <taxon>Monodnaviria</taxon>
        <taxon>Sangervirae</taxon>
        <taxon>Phixviricota</taxon>
        <taxon>Malgrandaviricetes</taxon>
        <taxon>Petitvirales</taxon>
        <taxon>Microviridae</taxon>
    </lineage>
</organism>
<feature type="region of interest" description="Disordered" evidence="2">
    <location>
        <begin position="177"/>
        <end position="226"/>
    </location>
</feature>
<accession>A0A976N0Y6</accession>
<proteinExistence type="predicted"/>
<dbReference type="EMBL" id="OM869532">
    <property type="protein sequence ID" value="UPW41012.1"/>
    <property type="molecule type" value="Genomic_DNA"/>
</dbReference>
<evidence type="ECO:0000256" key="1">
    <source>
        <dbReference type="SAM" id="Coils"/>
    </source>
</evidence>
<sequence>MEMPWETGSRDLQFLGGMIGTAYANRKSYKYSKKLLQMQQQWQEYMSSTAHQREVADLRAAGLNPILSGFGGNGASFGSASAASIKADDPLSSGLNSAREGAMNKAQLENVKTNTESQEEDIHNKIVGRNNETNLNTAQVNKIYNDIENDNERLKQEILESNSRIESNLQTAKYTRERSRGFSYSESHNYGGNVKFSRPNSDSRTKKRGFDFGVGGDYGSSYSQSW</sequence>
<reference evidence="3" key="1">
    <citation type="submission" date="2022-02" db="EMBL/GenBank/DDBJ databases">
        <title>Towards deciphering the DNA virus diversity associated with rodent species in the families Cricetidae and Heteromyidae.</title>
        <authorList>
            <person name="Lund M."/>
            <person name="Larsen B.B."/>
            <person name="Gryseels S."/>
            <person name="Kraberger S."/>
            <person name="Rowsey D.M."/>
            <person name="Steger L."/>
            <person name="Yule K.M."/>
            <person name="Upham N.S."/>
            <person name="Worobey M."/>
            <person name="Van Doorslaer K."/>
            <person name="Varsani A."/>
        </authorList>
    </citation>
    <scope>NUCLEOTIDE SEQUENCE</scope>
    <source>
        <strain evidence="3">UA08Rod_5746</strain>
    </source>
</reference>
<keyword evidence="1" id="KW-0175">Coiled coil</keyword>
<evidence type="ECO:0000256" key="2">
    <source>
        <dbReference type="SAM" id="MobiDB-lite"/>
    </source>
</evidence>
<protein>
    <submittedName>
        <fullName evidence="3">DNA pilot protein</fullName>
    </submittedName>
</protein>
<evidence type="ECO:0000313" key="3">
    <source>
        <dbReference type="EMBL" id="UPW41012.1"/>
    </source>
</evidence>
<feature type="coiled-coil region" evidence="1">
    <location>
        <begin position="137"/>
        <end position="164"/>
    </location>
</feature>
<name>A0A976N0Y6_9VIRU</name>